<dbReference type="SUPFAM" id="SSF52402">
    <property type="entry name" value="Adenine nucleotide alpha hydrolases-like"/>
    <property type="match status" value="1"/>
</dbReference>
<dbReference type="InterPro" id="IPR014729">
    <property type="entry name" value="Rossmann-like_a/b/a_fold"/>
</dbReference>
<comment type="similarity">
    <text evidence="1">Belongs to the universal stress protein A family.</text>
</comment>
<dbReference type="PRINTS" id="PR01438">
    <property type="entry name" value="UNVRSLSTRESS"/>
</dbReference>
<dbReference type="CDD" id="cd00293">
    <property type="entry name" value="USP-like"/>
    <property type="match status" value="1"/>
</dbReference>
<dbReference type="PANTHER" id="PTHR46268:SF15">
    <property type="entry name" value="UNIVERSAL STRESS PROTEIN HP_0031"/>
    <property type="match status" value="1"/>
</dbReference>
<dbReference type="Gene3D" id="3.40.50.620">
    <property type="entry name" value="HUPs"/>
    <property type="match status" value="1"/>
</dbReference>
<dbReference type="RefSeq" id="WP_040050336.1">
    <property type="nucleotide sequence ID" value="NZ_FCNV02000010.1"/>
</dbReference>
<evidence type="ECO:0000259" key="2">
    <source>
        <dbReference type="Pfam" id="PF00582"/>
    </source>
</evidence>
<keyword evidence="4" id="KW-1185">Reference proteome</keyword>
<organism evidence="3 4">
    <name type="scientific">Caballeronia concitans</name>
    <dbReference type="NCBI Taxonomy" id="1777133"/>
    <lineage>
        <taxon>Bacteria</taxon>
        <taxon>Pseudomonadati</taxon>
        <taxon>Pseudomonadota</taxon>
        <taxon>Betaproteobacteria</taxon>
        <taxon>Burkholderiales</taxon>
        <taxon>Burkholderiaceae</taxon>
        <taxon>Caballeronia</taxon>
    </lineage>
</organism>
<accession>A0A658R262</accession>
<comment type="caution">
    <text evidence="3">The sequence shown here is derived from an EMBL/GenBank/DDBJ whole genome shotgun (WGS) entry which is preliminary data.</text>
</comment>
<evidence type="ECO:0000256" key="1">
    <source>
        <dbReference type="ARBA" id="ARBA00008791"/>
    </source>
</evidence>
<dbReference type="InterPro" id="IPR006016">
    <property type="entry name" value="UspA"/>
</dbReference>
<evidence type="ECO:0000313" key="4">
    <source>
        <dbReference type="Proteomes" id="UP000198263"/>
    </source>
</evidence>
<dbReference type="Pfam" id="PF00582">
    <property type="entry name" value="Usp"/>
    <property type="match status" value="1"/>
</dbReference>
<feature type="domain" description="UspA" evidence="2">
    <location>
        <begin position="1"/>
        <end position="145"/>
    </location>
</feature>
<dbReference type="AlphaFoldDB" id="A0A658R262"/>
<sequence>MFKRIIVAIDGSRTSQGAFEAALDLAVTHQAVVQAYYVVESGPMFLDVPGYDPSVLQKGLSEQGAMVAREAADAMKARGVAGDVVTVDATASDDVASLVIGAARAFNADLLVMGTHGRKGFKRLILGSVAERCLRQATLPVLLVPSAAAIEGDAITA</sequence>
<proteinExistence type="inferred from homology"/>
<dbReference type="OrthoDB" id="8547832at2"/>
<dbReference type="InterPro" id="IPR006015">
    <property type="entry name" value="Universal_stress_UspA"/>
</dbReference>
<evidence type="ECO:0000313" key="3">
    <source>
        <dbReference type="EMBL" id="SAL40594.1"/>
    </source>
</evidence>
<protein>
    <submittedName>
        <fullName evidence="3">UspA domain-containing protein</fullName>
    </submittedName>
</protein>
<gene>
    <name evidence="3" type="ORF">AWB72_04259</name>
</gene>
<dbReference type="PANTHER" id="PTHR46268">
    <property type="entry name" value="STRESS RESPONSE PROTEIN NHAX"/>
    <property type="match status" value="1"/>
</dbReference>
<dbReference type="Proteomes" id="UP000198263">
    <property type="component" value="Unassembled WGS sequence"/>
</dbReference>
<reference evidence="3 4" key="1">
    <citation type="submission" date="2016-01" db="EMBL/GenBank/DDBJ databases">
        <authorList>
            <person name="Peeters C."/>
        </authorList>
    </citation>
    <scope>NUCLEOTIDE SEQUENCE [LARGE SCALE GENOMIC DNA]</scope>
    <source>
        <strain evidence="3">LMG 29315</strain>
    </source>
</reference>
<name>A0A658R262_9BURK</name>
<dbReference type="EMBL" id="FCNV02000010">
    <property type="protein sequence ID" value="SAL40594.1"/>
    <property type="molecule type" value="Genomic_DNA"/>
</dbReference>